<evidence type="ECO:0000313" key="3">
    <source>
        <dbReference type="Proteomes" id="UP001154282"/>
    </source>
</evidence>
<dbReference type="Proteomes" id="UP001154282">
    <property type="component" value="Unassembled WGS sequence"/>
</dbReference>
<proteinExistence type="predicted"/>
<protein>
    <submittedName>
        <fullName evidence="2">Uncharacterized protein</fullName>
    </submittedName>
</protein>
<sequence>MAANSITPSHQFLGNCISFLSSGSSNNASDSDSAESASRGAIPWPASWKNPCSEAAESTSSVALESERVMIGGGIGGAAAGAAAEEGGEGRRRAGRERDGGRRVRRRERVSAAMEAEAVRWWW</sequence>
<evidence type="ECO:0000313" key="2">
    <source>
        <dbReference type="EMBL" id="CAI0416028.1"/>
    </source>
</evidence>
<name>A0AAV0K2K5_9ROSI</name>
<gene>
    <name evidence="2" type="ORF">LITE_LOCUS16816</name>
</gene>
<reference evidence="2" key="1">
    <citation type="submission" date="2022-08" db="EMBL/GenBank/DDBJ databases">
        <authorList>
            <person name="Gutierrez-Valencia J."/>
        </authorList>
    </citation>
    <scope>NUCLEOTIDE SEQUENCE</scope>
</reference>
<dbReference type="AlphaFoldDB" id="A0AAV0K2K5"/>
<feature type="compositionally biased region" description="Basic and acidic residues" evidence="1">
    <location>
        <begin position="88"/>
        <end position="102"/>
    </location>
</feature>
<feature type="region of interest" description="Disordered" evidence="1">
    <location>
        <begin position="78"/>
        <end position="106"/>
    </location>
</feature>
<dbReference type="EMBL" id="CAMGYJ010000005">
    <property type="protein sequence ID" value="CAI0416028.1"/>
    <property type="molecule type" value="Genomic_DNA"/>
</dbReference>
<accession>A0AAV0K2K5</accession>
<keyword evidence="3" id="KW-1185">Reference proteome</keyword>
<feature type="region of interest" description="Disordered" evidence="1">
    <location>
        <begin position="24"/>
        <end position="60"/>
    </location>
</feature>
<organism evidence="2 3">
    <name type="scientific">Linum tenue</name>
    <dbReference type="NCBI Taxonomy" id="586396"/>
    <lineage>
        <taxon>Eukaryota</taxon>
        <taxon>Viridiplantae</taxon>
        <taxon>Streptophyta</taxon>
        <taxon>Embryophyta</taxon>
        <taxon>Tracheophyta</taxon>
        <taxon>Spermatophyta</taxon>
        <taxon>Magnoliopsida</taxon>
        <taxon>eudicotyledons</taxon>
        <taxon>Gunneridae</taxon>
        <taxon>Pentapetalae</taxon>
        <taxon>rosids</taxon>
        <taxon>fabids</taxon>
        <taxon>Malpighiales</taxon>
        <taxon>Linaceae</taxon>
        <taxon>Linum</taxon>
    </lineage>
</organism>
<feature type="compositionally biased region" description="Low complexity" evidence="1">
    <location>
        <begin position="24"/>
        <end position="41"/>
    </location>
</feature>
<evidence type="ECO:0000256" key="1">
    <source>
        <dbReference type="SAM" id="MobiDB-lite"/>
    </source>
</evidence>
<comment type="caution">
    <text evidence="2">The sequence shown here is derived from an EMBL/GenBank/DDBJ whole genome shotgun (WGS) entry which is preliminary data.</text>
</comment>